<keyword evidence="3" id="KW-1003">Cell membrane</keyword>
<evidence type="ECO:0000256" key="5">
    <source>
        <dbReference type="ARBA" id="ARBA00022989"/>
    </source>
</evidence>
<comment type="subcellular location">
    <subcellularLocation>
        <location evidence="1 7">Cell membrane</location>
        <topology evidence="1 7">Multi-pass membrane protein</topology>
    </subcellularLocation>
</comment>
<evidence type="ECO:0000256" key="7">
    <source>
        <dbReference type="RuleBase" id="RU003942"/>
    </source>
</evidence>
<dbReference type="InterPro" id="IPR037185">
    <property type="entry name" value="EmrE-like"/>
</dbReference>
<dbReference type="Proteomes" id="UP000682811">
    <property type="component" value="Unassembled WGS sequence"/>
</dbReference>
<comment type="caution">
    <text evidence="9">The sequence shown here is derived from an EMBL/GenBank/DDBJ whole genome shotgun (WGS) entry which is preliminary data.</text>
</comment>
<sequence>MAWAAVVLAGICEVIGVIAIKGVTQKKGWTAYAMLFASFAGSFALLSYAMNTLAMGTAYAVWTGIGTVGSTLTGMFLFGEPKEWRRLLFISMILGSAVGLKLIS</sequence>
<evidence type="ECO:0000256" key="8">
    <source>
        <dbReference type="SAM" id="Phobius"/>
    </source>
</evidence>
<dbReference type="Pfam" id="PF00893">
    <property type="entry name" value="Multi_Drug_Res"/>
    <property type="match status" value="1"/>
</dbReference>
<gene>
    <name evidence="9" type="ORF">J34TS1_50370</name>
</gene>
<dbReference type="AlphaFoldDB" id="A0A919YL49"/>
<evidence type="ECO:0000256" key="4">
    <source>
        <dbReference type="ARBA" id="ARBA00022692"/>
    </source>
</evidence>
<dbReference type="GO" id="GO:0022857">
    <property type="term" value="F:transmembrane transporter activity"/>
    <property type="evidence" value="ECO:0007669"/>
    <property type="project" value="InterPro"/>
</dbReference>
<evidence type="ECO:0000256" key="3">
    <source>
        <dbReference type="ARBA" id="ARBA00022475"/>
    </source>
</evidence>
<evidence type="ECO:0000313" key="9">
    <source>
        <dbReference type="EMBL" id="GIO50272.1"/>
    </source>
</evidence>
<name>A0A919YL49_9BACL</name>
<dbReference type="EMBL" id="BORT01000030">
    <property type="protein sequence ID" value="GIO50272.1"/>
    <property type="molecule type" value="Genomic_DNA"/>
</dbReference>
<keyword evidence="2" id="KW-0813">Transport</keyword>
<organism evidence="9 10">
    <name type="scientific">Paenibacillus azoreducens</name>
    <dbReference type="NCBI Taxonomy" id="116718"/>
    <lineage>
        <taxon>Bacteria</taxon>
        <taxon>Bacillati</taxon>
        <taxon>Bacillota</taxon>
        <taxon>Bacilli</taxon>
        <taxon>Bacillales</taxon>
        <taxon>Paenibacillaceae</taxon>
        <taxon>Paenibacillus</taxon>
    </lineage>
</organism>
<dbReference type="GO" id="GO:0005886">
    <property type="term" value="C:plasma membrane"/>
    <property type="evidence" value="ECO:0007669"/>
    <property type="project" value="UniProtKB-SubCell"/>
</dbReference>
<dbReference type="InterPro" id="IPR000390">
    <property type="entry name" value="Small_drug/metabolite_transptr"/>
</dbReference>
<evidence type="ECO:0000256" key="1">
    <source>
        <dbReference type="ARBA" id="ARBA00004651"/>
    </source>
</evidence>
<protein>
    <submittedName>
        <fullName evidence="9">QacE family quaternary ammonium compound efflux SMR transporter</fullName>
    </submittedName>
</protein>
<dbReference type="Gene3D" id="1.10.3730.20">
    <property type="match status" value="1"/>
</dbReference>
<comment type="similarity">
    <text evidence="7">Belongs to the drug/metabolite transporter (DMT) superfamily. Small multidrug resistance (SMR) (TC 2.A.7.1) family.</text>
</comment>
<feature type="transmembrane region" description="Helical" evidence="8">
    <location>
        <begin position="84"/>
        <end position="103"/>
    </location>
</feature>
<accession>A0A919YL49</accession>
<proteinExistence type="inferred from homology"/>
<dbReference type="InterPro" id="IPR045324">
    <property type="entry name" value="Small_multidrug_res"/>
</dbReference>
<dbReference type="SUPFAM" id="SSF103481">
    <property type="entry name" value="Multidrug resistance efflux transporter EmrE"/>
    <property type="match status" value="1"/>
</dbReference>
<feature type="transmembrane region" description="Helical" evidence="8">
    <location>
        <begin position="29"/>
        <end position="50"/>
    </location>
</feature>
<feature type="transmembrane region" description="Helical" evidence="8">
    <location>
        <begin position="57"/>
        <end position="78"/>
    </location>
</feature>
<dbReference type="RefSeq" id="WP_194233992.1">
    <property type="nucleotide sequence ID" value="NZ_AP025343.1"/>
</dbReference>
<keyword evidence="5 8" id="KW-1133">Transmembrane helix</keyword>
<evidence type="ECO:0000313" key="10">
    <source>
        <dbReference type="Proteomes" id="UP000682811"/>
    </source>
</evidence>
<keyword evidence="10" id="KW-1185">Reference proteome</keyword>
<evidence type="ECO:0000256" key="2">
    <source>
        <dbReference type="ARBA" id="ARBA00022448"/>
    </source>
</evidence>
<dbReference type="PANTHER" id="PTHR30561">
    <property type="entry name" value="SMR FAMILY PROTON-DEPENDENT DRUG EFFLUX TRANSPORTER SUGE"/>
    <property type="match status" value="1"/>
</dbReference>
<evidence type="ECO:0000256" key="6">
    <source>
        <dbReference type="ARBA" id="ARBA00023136"/>
    </source>
</evidence>
<dbReference type="PANTHER" id="PTHR30561:SF0">
    <property type="entry name" value="GUANIDINIUM EXPORTER"/>
    <property type="match status" value="1"/>
</dbReference>
<keyword evidence="4 7" id="KW-0812">Transmembrane</keyword>
<keyword evidence="6 8" id="KW-0472">Membrane</keyword>
<reference evidence="9 10" key="1">
    <citation type="submission" date="2021-03" db="EMBL/GenBank/DDBJ databases">
        <title>Antimicrobial resistance genes in bacteria isolated from Japanese honey, and their potential for conferring macrolide and lincosamide resistance in the American foulbrood pathogen Paenibacillus larvae.</title>
        <authorList>
            <person name="Okamoto M."/>
            <person name="Kumagai M."/>
            <person name="Kanamori H."/>
            <person name="Takamatsu D."/>
        </authorList>
    </citation>
    <scope>NUCLEOTIDE SEQUENCE [LARGE SCALE GENOMIC DNA]</scope>
    <source>
        <strain evidence="9 10">J34TS1</strain>
    </source>
</reference>